<dbReference type="Proteomes" id="UP001185028">
    <property type="component" value="Unassembled WGS sequence"/>
</dbReference>
<evidence type="ECO:0000256" key="4">
    <source>
        <dbReference type="ARBA" id="ARBA00023152"/>
    </source>
</evidence>
<evidence type="ECO:0000259" key="8">
    <source>
        <dbReference type="SMART" id="SM00861"/>
    </source>
</evidence>
<accession>A0ABU1IZ93</accession>
<organism evidence="9 10">
    <name type="scientific">Paenibacillus hunanensis</name>
    <dbReference type="NCBI Taxonomy" id="539262"/>
    <lineage>
        <taxon>Bacteria</taxon>
        <taxon>Bacillati</taxon>
        <taxon>Bacillota</taxon>
        <taxon>Bacilli</taxon>
        <taxon>Bacillales</taxon>
        <taxon>Paenibacillaceae</taxon>
        <taxon>Paenibacillus</taxon>
    </lineage>
</organism>
<dbReference type="SUPFAM" id="SSF52518">
    <property type="entry name" value="Thiamin diphosphate-binding fold (THDP-binding)"/>
    <property type="match status" value="2"/>
</dbReference>
<sequence length="961" mass="107752">MTIDESNRPSLWQSYYGPNLGYLQEQYEKYKQDPNSVDEGYRELFERNGEPVAPAAPVSGTASEHGTSTPGKVDTNLLKKAVAAERLVWNIRTYGHLAADIDPLGLSAPSDVRLLDPEQYGLSQRDLSQLPASLIWENAPDEARDGWEAIQILRKKYTGPLAYEFAHVHDEQERNWLNRQVETNSASQTLTDEERLDLLHRLVEVEQFEEFLHKTFVGQKRFSIEGNDALVPMLDTIVRIAARGGARHVLMGMAHRGRLNVLAHVLNKPYAKIFSEFHHSPNKDMMPSEGSMGINFGWTGDVKYHLGARYSLTDEGQSYETRLTLANNPSHLEYVNPVVEGFTRAAQDDRSEKGYPRQDKDKAAAIIMHGDAAFAGEGIVAETLNFNQLPGFQNGGTIHIIVNNRLGFTTDSKDSRSTHYASDLAKGYEIPVIHVNADDPEACIRAAEMAMQYRNLFKKDFLIDLIGYRRYGHNEADDPETTQPLMYGKVKNHLRVASIYGNRLAERNIAPTDQYEKYKNEIQDQMKTTYDEVKRDETQSTFGPVNPAGEGAAHASNQTAVSASLLNKINEGLLAWPENFNVYPKLQRILERRRGALEPEGRVDWGHAETLAFASILAEGKPIRITGQDAERATFAHRNLVLHDAKTGEAFCPLHRLPEAKASFAIHNSPLSEAAVIGFEYGYNVYAPETLVIWEAQYGDFVNAGQVLIDQFISAGRSKWTQKSSLVMLLPHGYEGMGPEHSSARPERFLQLAGEDNFTIANLTSASQYFHLLRRQALSTETEEARPLVVMSPKSLIRNPRVTAPASELSEGSFRPILEQAGLGGNKDAVERVILCTGKVAIDLEEALEKEKDTDFSWLHIIRVEQLYPFPKEEISNVLAGFKNLQQVIWLQEEPQNMGYWTYTEPRLRALSGGIEVSYIGRPERSSPASGYQHVHAIEQQRILTSALKPNSLKNNISLGR</sequence>
<comment type="subunit">
    <text evidence="6">Homodimer. Part of the 2-oxoglutarate dehydrogenase (OGDH) complex composed of E1 (2-oxoglutarate dehydrogenase), E2 (dihydrolipoamide succinyltransferase) and E3 (dihydrolipoamide dehydrogenase); the complex contains multiple copies of the three enzymatic components (E1, E2 and E3).</text>
</comment>
<comment type="catalytic activity">
    <reaction evidence="5 6">
        <text>N(6)-[(R)-lipoyl]-L-lysyl-[protein] + 2-oxoglutarate + H(+) = N(6)-[(R)-S(8)-succinyldihydrolipoyl]-L-lysyl-[protein] + CO2</text>
        <dbReference type="Rhea" id="RHEA:12188"/>
        <dbReference type="Rhea" id="RHEA-COMP:10474"/>
        <dbReference type="Rhea" id="RHEA-COMP:20092"/>
        <dbReference type="ChEBI" id="CHEBI:15378"/>
        <dbReference type="ChEBI" id="CHEBI:16526"/>
        <dbReference type="ChEBI" id="CHEBI:16810"/>
        <dbReference type="ChEBI" id="CHEBI:83099"/>
        <dbReference type="ChEBI" id="CHEBI:83120"/>
        <dbReference type="EC" id="1.2.4.2"/>
    </reaction>
</comment>
<dbReference type="Pfam" id="PF02779">
    <property type="entry name" value="Transket_pyr"/>
    <property type="match status" value="1"/>
</dbReference>
<dbReference type="Pfam" id="PF16870">
    <property type="entry name" value="OxoGdeHyase_C"/>
    <property type="match status" value="1"/>
</dbReference>
<dbReference type="CDD" id="cd02016">
    <property type="entry name" value="TPP_E1_OGDC_like"/>
    <property type="match status" value="1"/>
</dbReference>
<dbReference type="NCBIfam" id="NF006914">
    <property type="entry name" value="PRK09404.1"/>
    <property type="match status" value="1"/>
</dbReference>
<dbReference type="HAMAP" id="MF_01169">
    <property type="entry name" value="SucA_OdhA"/>
    <property type="match status" value="1"/>
</dbReference>
<dbReference type="PIRSF" id="PIRSF000157">
    <property type="entry name" value="Oxoglu_dh_E1"/>
    <property type="match status" value="1"/>
</dbReference>
<dbReference type="SMART" id="SM00861">
    <property type="entry name" value="Transket_pyr"/>
    <property type="match status" value="1"/>
</dbReference>
<keyword evidence="10" id="KW-1185">Reference proteome</keyword>
<dbReference type="Pfam" id="PF00676">
    <property type="entry name" value="E1_dh"/>
    <property type="match status" value="1"/>
</dbReference>
<keyword evidence="4 6" id="KW-0324">Glycolysis</keyword>
<dbReference type="InterPro" id="IPR023784">
    <property type="entry name" value="2oxoglutarate_DH_E1_bac"/>
</dbReference>
<dbReference type="Pfam" id="PF16078">
    <property type="entry name" value="2-oxogl_dehyd_N"/>
    <property type="match status" value="1"/>
</dbReference>
<evidence type="ECO:0000256" key="2">
    <source>
        <dbReference type="ARBA" id="ARBA00023002"/>
    </source>
</evidence>
<dbReference type="NCBIfam" id="TIGR00239">
    <property type="entry name" value="2oxo_dh_E1"/>
    <property type="match status" value="1"/>
</dbReference>
<reference evidence="9 10" key="1">
    <citation type="submission" date="2023-07" db="EMBL/GenBank/DDBJ databases">
        <title>Genomic Encyclopedia of Type Strains, Phase IV (KMG-IV): sequencing the most valuable type-strain genomes for metagenomic binning, comparative biology and taxonomic classification.</title>
        <authorList>
            <person name="Goeker M."/>
        </authorList>
    </citation>
    <scope>NUCLEOTIDE SEQUENCE [LARGE SCALE GENOMIC DNA]</scope>
    <source>
        <strain evidence="9 10">DSM 22170</strain>
    </source>
</reference>
<dbReference type="InterPro" id="IPR031717">
    <property type="entry name" value="ODO-1/KGD_C"/>
</dbReference>
<comment type="cofactor">
    <cofactor evidence="1 6">
        <name>thiamine diphosphate</name>
        <dbReference type="ChEBI" id="CHEBI:58937"/>
    </cofactor>
</comment>
<dbReference type="EMBL" id="JAVDQH010000009">
    <property type="protein sequence ID" value="MDR6244585.1"/>
    <property type="molecule type" value="Genomic_DNA"/>
</dbReference>
<dbReference type="InterPro" id="IPR042179">
    <property type="entry name" value="KGD_C_sf"/>
</dbReference>
<evidence type="ECO:0000256" key="6">
    <source>
        <dbReference type="HAMAP-Rule" id="MF_01169"/>
    </source>
</evidence>
<gene>
    <name evidence="6" type="primary">odhA</name>
    <name evidence="9" type="ORF">JOC58_002482</name>
</gene>
<comment type="similarity">
    <text evidence="6">Belongs to the alpha-ketoglutarate dehydrogenase family.</text>
</comment>
<comment type="caution">
    <text evidence="9">The sequence shown here is derived from an EMBL/GenBank/DDBJ whole genome shotgun (WGS) entry which is preliminary data.</text>
</comment>
<evidence type="ECO:0000256" key="7">
    <source>
        <dbReference type="SAM" id="MobiDB-lite"/>
    </source>
</evidence>
<evidence type="ECO:0000256" key="1">
    <source>
        <dbReference type="ARBA" id="ARBA00001964"/>
    </source>
</evidence>
<keyword evidence="2 6" id="KW-0560">Oxidoreductase</keyword>
<proteinExistence type="inferred from homology"/>
<dbReference type="Gene3D" id="3.40.50.12470">
    <property type="match status" value="1"/>
</dbReference>
<dbReference type="NCBIfam" id="NF008907">
    <property type="entry name" value="PRK12270.1"/>
    <property type="match status" value="1"/>
</dbReference>
<dbReference type="PANTHER" id="PTHR23152:SF4">
    <property type="entry name" value="2-OXOADIPATE DEHYDROGENASE COMPLEX COMPONENT E1"/>
    <property type="match status" value="1"/>
</dbReference>
<dbReference type="InterPro" id="IPR011603">
    <property type="entry name" value="2oxoglutarate_DH_E1"/>
</dbReference>
<dbReference type="Gene3D" id="1.10.287.1150">
    <property type="entry name" value="TPP helical domain"/>
    <property type="match status" value="1"/>
</dbReference>
<dbReference type="Gene3D" id="3.40.50.970">
    <property type="match status" value="1"/>
</dbReference>
<evidence type="ECO:0000256" key="3">
    <source>
        <dbReference type="ARBA" id="ARBA00023052"/>
    </source>
</evidence>
<dbReference type="RefSeq" id="WP_188776769.1">
    <property type="nucleotide sequence ID" value="NZ_BMMB01000007.1"/>
</dbReference>
<evidence type="ECO:0000256" key="5">
    <source>
        <dbReference type="ARBA" id="ARBA00051911"/>
    </source>
</evidence>
<name>A0ABU1IZ93_9BACL</name>
<evidence type="ECO:0000313" key="9">
    <source>
        <dbReference type="EMBL" id="MDR6244585.1"/>
    </source>
</evidence>
<feature type="domain" description="Transketolase-like pyrimidine-binding" evidence="8">
    <location>
        <begin position="603"/>
        <end position="799"/>
    </location>
</feature>
<evidence type="ECO:0000313" key="10">
    <source>
        <dbReference type="Proteomes" id="UP001185028"/>
    </source>
</evidence>
<dbReference type="InterPro" id="IPR032106">
    <property type="entry name" value="2-oxogl_dehyd_N"/>
</dbReference>
<dbReference type="Gene3D" id="3.40.50.11610">
    <property type="entry name" value="Multifunctional 2-oxoglutarate metabolism enzyme, C-terminal domain"/>
    <property type="match status" value="1"/>
</dbReference>
<dbReference type="PANTHER" id="PTHR23152">
    <property type="entry name" value="2-OXOGLUTARATE DEHYDROGENASE"/>
    <property type="match status" value="1"/>
</dbReference>
<dbReference type="EC" id="1.2.4.2" evidence="6"/>
<comment type="function">
    <text evidence="6">E1 component of the 2-oxoglutarate dehydrogenase (OGDH) complex which catalyzes the decarboxylation of 2-oxoglutarate, the first step in the conversion of 2-oxoglutarate to succinyl-CoA and CO(2).</text>
</comment>
<keyword evidence="3 6" id="KW-0786">Thiamine pyrophosphate</keyword>
<dbReference type="InterPro" id="IPR005475">
    <property type="entry name" value="Transketolase-like_Pyr-bd"/>
</dbReference>
<dbReference type="InterPro" id="IPR001017">
    <property type="entry name" value="DH_E1"/>
</dbReference>
<feature type="compositionally biased region" description="Polar residues" evidence="7">
    <location>
        <begin position="60"/>
        <end position="70"/>
    </location>
</feature>
<dbReference type="InterPro" id="IPR029061">
    <property type="entry name" value="THDP-binding"/>
</dbReference>
<protein>
    <recommendedName>
        <fullName evidence="6">2-oxoglutarate dehydrogenase E1 component</fullName>
        <ecNumber evidence="6">1.2.4.2</ecNumber>
    </recommendedName>
    <alternativeName>
        <fullName evidence="6">Alpha-ketoglutarate dehydrogenase</fullName>
    </alternativeName>
</protein>
<dbReference type="GO" id="GO:0004591">
    <property type="term" value="F:oxoglutarate dehydrogenase (succinyl-transferring) activity"/>
    <property type="evidence" value="ECO:0007669"/>
    <property type="project" value="UniProtKB-EC"/>
</dbReference>
<feature type="region of interest" description="Disordered" evidence="7">
    <location>
        <begin position="51"/>
        <end position="72"/>
    </location>
</feature>